<dbReference type="OMA" id="NSHFLCK"/>
<evidence type="ECO:0000256" key="9">
    <source>
        <dbReference type="ARBA" id="ARBA00022490"/>
    </source>
</evidence>
<comment type="similarity">
    <text evidence="6">In the N-terminal section; belongs to the MoaB/Mog family.</text>
</comment>
<comment type="cofactor">
    <cofactor evidence="1">
        <name>Mg(2+)</name>
        <dbReference type="ChEBI" id="CHEBI:18420"/>
    </cofactor>
</comment>
<dbReference type="RefSeq" id="XP_009862013.1">
    <property type="nucleotide sequence ID" value="XM_009863711.3"/>
</dbReference>
<keyword evidence="10" id="KW-0285">Flavoprotein</keyword>
<dbReference type="InterPro" id="IPR001453">
    <property type="entry name" value="MoaB/Mog_dom"/>
</dbReference>
<evidence type="ECO:0000259" key="21">
    <source>
        <dbReference type="SMART" id="SM00852"/>
    </source>
</evidence>
<dbReference type="GO" id="GO:0003919">
    <property type="term" value="F:FMN adenylyltransferase activity"/>
    <property type="evidence" value="ECO:0000318"/>
    <property type="project" value="GO_Central"/>
</dbReference>
<keyword evidence="14" id="KW-0547">Nucleotide-binding</keyword>
<evidence type="ECO:0000256" key="17">
    <source>
        <dbReference type="ARBA" id="ARBA00031145"/>
    </source>
</evidence>
<dbReference type="GeneTree" id="ENSGT00390000007266"/>
<dbReference type="InterPro" id="IPR036425">
    <property type="entry name" value="MoaB/Mog-like_dom_sf"/>
</dbReference>
<gene>
    <name evidence="22" type="primary">LOC100179492</name>
</gene>
<evidence type="ECO:0000313" key="23">
    <source>
        <dbReference type="Proteomes" id="UP000008144"/>
    </source>
</evidence>
<dbReference type="GO" id="GO:0005524">
    <property type="term" value="F:ATP binding"/>
    <property type="evidence" value="ECO:0007669"/>
    <property type="project" value="UniProtKB-KW"/>
</dbReference>
<proteinExistence type="inferred from homology"/>
<keyword evidence="23" id="KW-1185">Reference proteome</keyword>
<dbReference type="SUPFAM" id="SSF52402">
    <property type="entry name" value="Adenine nucleotide alpha hydrolases-like"/>
    <property type="match status" value="1"/>
</dbReference>
<dbReference type="HOGENOM" id="CLU_030805_8_0_1"/>
<dbReference type="CDD" id="cd00885">
    <property type="entry name" value="cinA"/>
    <property type="match status" value="1"/>
</dbReference>
<keyword evidence="13" id="KW-0548">Nucleotidyltransferase</keyword>
<comment type="pathway">
    <text evidence="4">Cofactor biosynthesis; FAD biosynthesis; FAD from FMN: step 1/1.</text>
</comment>
<name>F6YUA5_CIOIN</name>
<keyword evidence="15" id="KW-0274">FAD</keyword>
<protein>
    <recommendedName>
        <fullName evidence="8">FAD synthase</fullName>
        <ecNumber evidence="7">2.7.7.2</ecNumber>
    </recommendedName>
    <alternativeName>
        <fullName evidence="17">FAD pyrophosphorylase</fullName>
    </alternativeName>
    <alternativeName>
        <fullName evidence="19">FMN adenylyltransferase</fullName>
    </alternativeName>
    <alternativeName>
        <fullName evidence="18">Flavin adenine dinucleotide synthase</fullName>
    </alternativeName>
</protein>
<comment type="function">
    <text evidence="2">Catalyzes the adenylation of flavin mononucleotide (FMN) to form flavin adenine dinucleotide (FAD) coenzyme.</text>
</comment>
<dbReference type="InterPro" id="IPR056596">
    <property type="entry name" value="FLAD1_M"/>
</dbReference>
<evidence type="ECO:0000256" key="20">
    <source>
        <dbReference type="ARBA" id="ARBA00049494"/>
    </source>
</evidence>
<evidence type="ECO:0000256" key="7">
    <source>
        <dbReference type="ARBA" id="ARBA00012393"/>
    </source>
</evidence>
<evidence type="ECO:0000256" key="18">
    <source>
        <dbReference type="ARBA" id="ARBA00031676"/>
    </source>
</evidence>
<evidence type="ECO:0000256" key="10">
    <source>
        <dbReference type="ARBA" id="ARBA00022630"/>
    </source>
</evidence>
<evidence type="ECO:0000256" key="16">
    <source>
        <dbReference type="ARBA" id="ARBA00022840"/>
    </source>
</evidence>
<evidence type="ECO:0000256" key="3">
    <source>
        <dbReference type="ARBA" id="ARBA00004496"/>
    </source>
</evidence>
<dbReference type="InterPro" id="IPR002500">
    <property type="entry name" value="PAPS_reduct_dom"/>
</dbReference>
<dbReference type="SUPFAM" id="SSF53218">
    <property type="entry name" value="Molybdenum cofactor biosynthesis proteins"/>
    <property type="match status" value="1"/>
</dbReference>
<dbReference type="Gene3D" id="3.40.50.620">
    <property type="entry name" value="HUPs"/>
    <property type="match status" value="1"/>
</dbReference>
<dbReference type="PANTHER" id="PTHR23293:SF9">
    <property type="entry name" value="FAD SYNTHASE"/>
    <property type="match status" value="1"/>
</dbReference>
<dbReference type="GO" id="GO:0005737">
    <property type="term" value="C:cytoplasm"/>
    <property type="evidence" value="ECO:0007669"/>
    <property type="project" value="UniProtKB-SubCell"/>
</dbReference>
<dbReference type="Proteomes" id="UP000008144">
    <property type="component" value="Unassembled WGS sequence"/>
</dbReference>
<dbReference type="Gene3D" id="3.40.980.10">
    <property type="entry name" value="MoaB/Mog-like domain"/>
    <property type="match status" value="1"/>
</dbReference>
<dbReference type="Pfam" id="PF01507">
    <property type="entry name" value="PAPS_reduct"/>
    <property type="match status" value="1"/>
</dbReference>
<accession>F6YUA5</accession>
<evidence type="ECO:0000256" key="2">
    <source>
        <dbReference type="ARBA" id="ARBA00003316"/>
    </source>
</evidence>
<evidence type="ECO:0000313" key="22">
    <source>
        <dbReference type="Ensembl" id="ENSCINP00000002172.3"/>
    </source>
</evidence>
<dbReference type="PANTHER" id="PTHR23293">
    <property type="entry name" value="FAD SYNTHETASE-RELATED FMN ADENYLYLTRANSFERASE"/>
    <property type="match status" value="1"/>
</dbReference>
<evidence type="ECO:0000256" key="4">
    <source>
        <dbReference type="ARBA" id="ARBA00004726"/>
    </source>
</evidence>
<dbReference type="GeneID" id="100179492"/>
<dbReference type="STRING" id="7719.ENSCINP00000002172"/>
<evidence type="ECO:0000256" key="6">
    <source>
        <dbReference type="ARBA" id="ARBA00007589"/>
    </source>
</evidence>
<evidence type="ECO:0000256" key="13">
    <source>
        <dbReference type="ARBA" id="ARBA00022695"/>
    </source>
</evidence>
<organism evidence="22 23">
    <name type="scientific">Ciona intestinalis</name>
    <name type="common">Transparent sea squirt</name>
    <name type="synonym">Ascidia intestinalis</name>
    <dbReference type="NCBI Taxonomy" id="7719"/>
    <lineage>
        <taxon>Eukaryota</taxon>
        <taxon>Metazoa</taxon>
        <taxon>Chordata</taxon>
        <taxon>Tunicata</taxon>
        <taxon>Ascidiacea</taxon>
        <taxon>Phlebobranchia</taxon>
        <taxon>Cionidae</taxon>
        <taxon>Ciona</taxon>
    </lineage>
</organism>
<dbReference type="GO" id="GO:0006747">
    <property type="term" value="P:FAD biosynthetic process"/>
    <property type="evidence" value="ECO:0000318"/>
    <property type="project" value="GO_Central"/>
</dbReference>
<comment type="subcellular location">
    <subcellularLocation>
        <location evidence="3">Cytoplasm</location>
    </subcellularLocation>
</comment>
<reference evidence="22" key="2">
    <citation type="submission" date="2025-08" db="UniProtKB">
        <authorList>
            <consortium name="Ensembl"/>
        </authorList>
    </citation>
    <scope>IDENTIFICATION</scope>
</reference>
<keyword evidence="16" id="KW-0067">ATP-binding</keyword>
<dbReference type="InterPro" id="IPR014729">
    <property type="entry name" value="Rossmann-like_a/b/a_fold"/>
</dbReference>
<dbReference type="CDD" id="cd23948">
    <property type="entry name" value="FAD_synthase"/>
    <property type="match status" value="1"/>
</dbReference>
<evidence type="ECO:0000256" key="8">
    <source>
        <dbReference type="ARBA" id="ARBA00015431"/>
    </source>
</evidence>
<dbReference type="FunCoup" id="F6YUA5">
    <property type="interactions" value="100"/>
</dbReference>
<dbReference type="SMART" id="SM00852">
    <property type="entry name" value="MoCF_biosynth"/>
    <property type="match status" value="1"/>
</dbReference>
<dbReference type="EC" id="2.7.7.2" evidence="7"/>
<dbReference type="Ensembl" id="ENSCINT00000002172.3">
    <property type="protein sequence ID" value="ENSCINP00000002172.3"/>
    <property type="gene ID" value="ENSCING00000001147.3"/>
</dbReference>
<keyword evidence="9" id="KW-0963">Cytoplasm</keyword>
<evidence type="ECO:0000256" key="15">
    <source>
        <dbReference type="ARBA" id="ARBA00022827"/>
    </source>
</evidence>
<keyword evidence="12" id="KW-0808">Transferase</keyword>
<dbReference type="AlphaFoldDB" id="F6YUA5"/>
<reference evidence="22" key="3">
    <citation type="submission" date="2025-09" db="UniProtKB">
        <authorList>
            <consortium name="Ensembl"/>
        </authorList>
    </citation>
    <scope>IDENTIFICATION</scope>
</reference>
<evidence type="ECO:0000256" key="11">
    <source>
        <dbReference type="ARBA" id="ARBA00022643"/>
    </source>
</evidence>
<dbReference type="FunFam" id="3.40.50.620:FF:000113">
    <property type="entry name" value="FAD synthase"/>
    <property type="match status" value="1"/>
</dbReference>
<dbReference type="InParanoid" id="F6YUA5"/>
<accession>A0A1W3JUL2</accession>
<evidence type="ECO:0000256" key="1">
    <source>
        <dbReference type="ARBA" id="ARBA00001946"/>
    </source>
</evidence>
<comment type="catalytic activity">
    <reaction evidence="20">
        <text>FMN + ATP + H(+) = FAD + diphosphate</text>
        <dbReference type="Rhea" id="RHEA:17237"/>
        <dbReference type="ChEBI" id="CHEBI:15378"/>
        <dbReference type="ChEBI" id="CHEBI:30616"/>
        <dbReference type="ChEBI" id="CHEBI:33019"/>
        <dbReference type="ChEBI" id="CHEBI:57692"/>
        <dbReference type="ChEBI" id="CHEBI:58210"/>
        <dbReference type="EC" id="2.7.7.2"/>
    </reaction>
</comment>
<reference evidence="23" key="1">
    <citation type="journal article" date="2002" name="Science">
        <title>The draft genome of Ciona intestinalis: insights into chordate and vertebrate origins.</title>
        <authorList>
            <person name="Dehal P."/>
            <person name="Satou Y."/>
            <person name="Campbell R.K."/>
            <person name="Chapman J."/>
            <person name="Degnan B."/>
            <person name="De Tomaso A."/>
            <person name="Davidson B."/>
            <person name="Di Gregorio A."/>
            <person name="Gelpke M."/>
            <person name="Goodstein D.M."/>
            <person name="Harafuji N."/>
            <person name="Hastings K.E."/>
            <person name="Ho I."/>
            <person name="Hotta K."/>
            <person name="Huang W."/>
            <person name="Kawashima T."/>
            <person name="Lemaire P."/>
            <person name="Martinez D."/>
            <person name="Meinertzhagen I.A."/>
            <person name="Necula S."/>
            <person name="Nonaka M."/>
            <person name="Putnam N."/>
            <person name="Rash S."/>
            <person name="Saiga H."/>
            <person name="Satake M."/>
            <person name="Terry A."/>
            <person name="Yamada L."/>
            <person name="Wang H.G."/>
            <person name="Awazu S."/>
            <person name="Azumi K."/>
            <person name="Boore J."/>
            <person name="Branno M."/>
            <person name="Chin-Bow S."/>
            <person name="DeSantis R."/>
            <person name="Doyle S."/>
            <person name="Francino P."/>
            <person name="Keys D.N."/>
            <person name="Haga S."/>
            <person name="Hayashi H."/>
            <person name="Hino K."/>
            <person name="Imai K.S."/>
            <person name="Inaba K."/>
            <person name="Kano S."/>
            <person name="Kobayashi K."/>
            <person name="Kobayashi M."/>
            <person name="Lee B.I."/>
            <person name="Makabe K.W."/>
            <person name="Manohar C."/>
            <person name="Matassi G."/>
            <person name="Medina M."/>
            <person name="Mochizuki Y."/>
            <person name="Mount S."/>
            <person name="Morishita T."/>
            <person name="Miura S."/>
            <person name="Nakayama A."/>
            <person name="Nishizaka S."/>
            <person name="Nomoto H."/>
            <person name="Ohta F."/>
            <person name="Oishi K."/>
            <person name="Rigoutsos I."/>
            <person name="Sano M."/>
            <person name="Sasaki A."/>
            <person name="Sasakura Y."/>
            <person name="Shoguchi E."/>
            <person name="Shin-i T."/>
            <person name="Spagnuolo A."/>
            <person name="Stainier D."/>
            <person name="Suzuki M.M."/>
            <person name="Tassy O."/>
            <person name="Takatori N."/>
            <person name="Tokuoka M."/>
            <person name="Yagi K."/>
            <person name="Yoshizaki F."/>
            <person name="Wada S."/>
            <person name="Zhang C."/>
            <person name="Hyatt P.D."/>
            <person name="Larimer F."/>
            <person name="Detter C."/>
            <person name="Doggett N."/>
            <person name="Glavina T."/>
            <person name="Hawkins T."/>
            <person name="Richardson P."/>
            <person name="Lucas S."/>
            <person name="Kohara Y."/>
            <person name="Levine M."/>
            <person name="Satoh N."/>
            <person name="Rokhsar D.S."/>
        </authorList>
    </citation>
    <scope>NUCLEOTIDE SEQUENCE [LARGE SCALE GENOMIC DNA]</scope>
</reference>
<dbReference type="Pfam" id="PF00994">
    <property type="entry name" value="MoCF_biosynth"/>
    <property type="match status" value="1"/>
</dbReference>
<sequence>MRIITTGLCEKFTKTKHLCLNRLHTCVNHYNMSRTAGILIIGDEILKGQTQDTNSVYLSQSLHKLGVNVRKISVIGDNVDEIAVEVRKFSSDYDMVLTSGGIGPTHDDVTLEGVARACDVTIHPHPTLVELCEKYFGVKDLNSPQLKLAHVPETSQLHFGVDPVKKEKLKFPLIAVNNIYVFPGIPVLLQRLFTSLQHLFKTEDKFSTKEILVNCLETEIAEVLQNCVDEFKHAGLNIGSYPDWSNNYYKVRIVLESLNHEVVDAATQYLHMRLPSDRILLNYVLDPVSLNGGDINATNFQSMLWHKVKSSLEVLEETLRKYEPHEICVGFNGGKDCTALLHLYHAALCRAGIEINPTNFKALYIKDKYPFEEVEQFMESSVIRYKFHLTTMTGDMKQALEALKRDHPSIKAVVMGTRCSDPHSMDLSSFTMTDSDWPRFMRVNPLLHWTYHDVWKFMRKLYLPYCVLYDKGYTSLGSRDKTERNKKLLTTNIHGSSMYLPAYTLQDGDLERNGRL</sequence>
<evidence type="ECO:0000256" key="12">
    <source>
        <dbReference type="ARBA" id="ARBA00022679"/>
    </source>
</evidence>
<dbReference type="KEGG" id="cin:100179492"/>
<dbReference type="OrthoDB" id="270728at2759"/>
<evidence type="ECO:0000256" key="14">
    <source>
        <dbReference type="ARBA" id="ARBA00022741"/>
    </source>
</evidence>
<keyword evidence="11" id="KW-0288">FMN</keyword>
<evidence type="ECO:0000256" key="5">
    <source>
        <dbReference type="ARBA" id="ARBA00006749"/>
    </source>
</evidence>
<feature type="domain" description="MoaB/Mog" evidence="21">
    <location>
        <begin position="37"/>
        <end position="203"/>
    </location>
</feature>
<dbReference type="Pfam" id="PF24102">
    <property type="entry name" value="FLAD1_M"/>
    <property type="match status" value="1"/>
</dbReference>
<comment type="similarity">
    <text evidence="5">In the C-terminal section; belongs to the PAPS reductase family. FAD1 subfamily.</text>
</comment>
<evidence type="ECO:0000256" key="19">
    <source>
        <dbReference type="ARBA" id="ARBA00031871"/>
    </source>
</evidence>